<dbReference type="Proteomes" id="UP000033774">
    <property type="component" value="Unassembled WGS sequence"/>
</dbReference>
<gene>
    <name evidence="3" type="ORF">VZ95_11395</name>
</gene>
<dbReference type="CDD" id="cd02511">
    <property type="entry name" value="Beta4Glucosyltransferase"/>
    <property type="match status" value="1"/>
</dbReference>
<proteinExistence type="inferred from homology"/>
<evidence type="ECO:0000313" key="4">
    <source>
        <dbReference type="Proteomes" id="UP000033774"/>
    </source>
</evidence>
<reference evidence="3 4" key="1">
    <citation type="submission" date="2015-03" db="EMBL/GenBank/DDBJ databases">
        <title>Draft genome sequence of Elstera litoralis.</title>
        <authorList>
            <person name="Rahalkar M.C."/>
            <person name="Dhakephalkar P.K."/>
            <person name="Pore S.D."/>
            <person name="Arora P."/>
            <person name="Kapse N.G."/>
            <person name="Pandit P.S."/>
        </authorList>
    </citation>
    <scope>NUCLEOTIDE SEQUENCE [LARGE SCALE GENOMIC DNA]</scope>
    <source>
        <strain evidence="3 4">Dia-1</strain>
    </source>
</reference>
<name>A0A0F3ISA8_9PROT</name>
<dbReference type="SUPFAM" id="SSF53448">
    <property type="entry name" value="Nucleotide-diphospho-sugar transferases"/>
    <property type="match status" value="1"/>
</dbReference>
<keyword evidence="4" id="KW-1185">Reference proteome</keyword>
<dbReference type="InterPro" id="IPR001173">
    <property type="entry name" value="Glyco_trans_2-like"/>
</dbReference>
<dbReference type="PANTHER" id="PTHR43630">
    <property type="entry name" value="POLY-BETA-1,6-N-ACETYL-D-GLUCOSAMINE SYNTHASE"/>
    <property type="match status" value="1"/>
</dbReference>
<dbReference type="EMBL" id="LAJY01000279">
    <property type="protein sequence ID" value="KJV09448.1"/>
    <property type="molecule type" value="Genomic_DNA"/>
</dbReference>
<organism evidence="3 4">
    <name type="scientific">Elstera litoralis</name>
    <dbReference type="NCBI Taxonomy" id="552518"/>
    <lineage>
        <taxon>Bacteria</taxon>
        <taxon>Pseudomonadati</taxon>
        <taxon>Pseudomonadota</taxon>
        <taxon>Alphaproteobacteria</taxon>
        <taxon>Rhodospirillales</taxon>
        <taxon>Rhodospirillaceae</taxon>
        <taxon>Elstera</taxon>
    </lineage>
</organism>
<keyword evidence="3" id="KW-0808">Transferase</keyword>
<comment type="caution">
    <text evidence="3">The sequence shown here is derived from an EMBL/GenBank/DDBJ whole genome shotgun (WGS) entry which is preliminary data.</text>
</comment>
<sequence>MALSVVILTFNSEASIAATLASAARVSDDIHVVDSGSTDRTLDLVRAAGAHLVHHPFENYGAQRNWAIQTLPLAYGWQLHLDADERLSSGLVDAILALRQQAFAGDTVGYFLPRLTMFLGRELRHGGLYPNWHMRLFKTGHGRCEMRKYDQHFLCDGKTAQIHQPMLDDQRMSLAEWTARHNRWADAEADEIEEASAAADLVQPDFSGNPVQRKRALRGGYYKAPLFLRAFLFFLYRYIIRLGFLDGKEGLIYYVLQTLWFRFLVDAKLYERRLARQERKA</sequence>
<dbReference type="OrthoDB" id="9815923at2"/>
<dbReference type="RefSeq" id="WP_045775949.1">
    <property type="nucleotide sequence ID" value="NZ_LAJY01000279.1"/>
</dbReference>
<dbReference type="AlphaFoldDB" id="A0A0F3ISA8"/>
<evidence type="ECO:0000313" key="3">
    <source>
        <dbReference type="EMBL" id="KJV09448.1"/>
    </source>
</evidence>
<accession>A0A0F3ISA8</accession>
<dbReference type="PANTHER" id="PTHR43630:SF2">
    <property type="entry name" value="GLYCOSYLTRANSFERASE"/>
    <property type="match status" value="1"/>
</dbReference>
<feature type="domain" description="Glycosyltransferase 2-like" evidence="2">
    <location>
        <begin position="4"/>
        <end position="112"/>
    </location>
</feature>
<evidence type="ECO:0000259" key="2">
    <source>
        <dbReference type="Pfam" id="PF00535"/>
    </source>
</evidence>
<dbReference type="InterPro" id="IPR029044">
    <property type="entry name" value="Nucleotide-diphossugar_trans"/>
</dbReference>
<dbReference type="Gene3D" id="3.90.550.10">
    <property type="entry name" value="Spore Coat Polysaccharide Biosynthesis Protein SpsA, Chain A"/>
    <property type="match status" value="1"/>
</dbReference>
<evidence type="ECO:0000256" key="1">
    <source>
        <dbReference type="ARBA" id="ARBA00038494"/>
    </source>
</evidence>
<dbReference type="GO" id="GO:0016740">
    <property type="term" value="F:transferase activity"/>
    <property type="evidence" value="ECO:0007669"/>
    <property type="project" value="UniProtKB-KW"/>
</dbReference>
<dbReference type="Pfam" id="PF00535">
    <property type="entry name" value="Glycos_transf_2"/>
    <property type="match status" value="1"/>
</dbReference>
<protein>
    <submittedName>
        <fullName evidence="3">Glycosyl transferase</fullName>
    </submittedName>
</protein>
<comment type="similarity">
    <text evidence="1">Belongs to the glycosyltransferase 2 family. WaaE/KdtX subfamily.</text>
</comment>